<dbReference type="InterPro" id="IPR059116">
    <property type="entry name" value="P2X_receptor"/>
</dbReference>
<accession>A0A6P8EPU7</accession>
<evidence type="ECO:0000256" key="8">
    <source>
        <dbReference type="ARBA" id="ARBA00023136"/>
    </source>
</evidence>
<evidence type="ECO:0000256" key="1">
    <source>
        <dbReference type="ARBA" id="ARBA00004651"/>
    </source>
</evidence>
<dbReference type="GO" id="GO:0004931">
    <property type="term" value="F:extracellularly ATP-gated monoatomic cation channel activity"/>
    <property type="evidence" value="ECO:0007669"/>
    <property type="project" value="InterPro"/>
</dbReference>
<evidence type="ECO:0000256" key="13">
    <source>
        <dbReference type="ARBA" id="ARBA00036634"/>
    </source>
</evidence>
<evidence type="ECO:0000256" key="2">
    <source>
        <dbReference type="ARBA" id="ARBA00009848"/>
    </source>
</evidence>
<dbReference type="GO" id="GO:0033198">
    <property type="term" value="P:response to ATP"/>
    <property type="evidence" value="ECO:0007669"/>
    <property type="project" value="InterPro"/>
</dbReference>
<organism evidence="16 17">
    <name type="scientific">Clupea harengus</name>
    <name type="common">Atlantic herring</name>
    <dbReference type="NCBI Taxonomy" id="7950"/>
    <lineage>
        <taxon>Eukaryota</taxon>
        <taxon>Metazoa</taxon>
        <taxon>Chordata</taxon>
        <taxon>Craniata</taxon>
        <taxon>Vertebrata</taxon>
        <taxon>Euteleostomi</taxon>
        <taxon>Actinopterygii</taxon>
        <taxon>Neopterygii</taxon>
        <taxon>Teleostei</taxon>
        <taxon>Clupei</taxon>
        <taxon>Clupeiformes</taxon>
        <taxon>Clupeoidei</taxon>
        <taxon>Clupeidae</taxon>
        <taxon>Clupea</taxon>
    </lineage>
</organism>
<keyword evidence="5 15" id="KW-0812">Transmembrane</keyword>
<dbReference type="GO" id="GO:0098794">
    <property type="term" value="C:postsynapse"/>
    <property type="evidence" value="ECO:0007669"/>
    <property type="project" value="GOC"/>
</dbReference>
<keyword evidence="10" id="KW-0325">Glycoprotein</keyword>
<reference evidence="17" key="1">
    <citation type="submission" date="2025-08" db="UniProtKB">
        <authorList>
            <consortium name="RefSeq"/>
        </authorList>
    </citation>
    <scope>IDENTIFICATION</scope>
</reference>
<gene>
    <name evidence="17" type="primary">LOC116217986</name>
</gene>
<dbReference type="Proteomes" id="UP000515152">
    <property type="component" value="Chromosome 20"/>
</dbReference>
<dbReference type="PIRSF" id="PIRSF005713">
    <property type="entry name" value="P2X_purinoceptor"/>
    <property type="match status" value="1"/>
</dbReference>
<dbReference type="NCBIfam" id="TIGR00863">
    <property type="entry name" value="P2X"/>
    <property type="match status" value="1"/>
</dbReference>
<evidence type="ECO:0000256" key="6">
    <source>
        <dbReference type="ARBA" id="ARBA00022989"/>
    </source>
</evidence>
<comment type="catalytic activity">
    <reaction evidence="13">
        <text>Ca(2+)(in) = Ca(2+)(out)</text>
        <dbReference type="Rhea" id="RHEA:29671"/>
        <dbReference type="ChEBI" id="CHEBI:29108"/>
    </reaction>
</comment>
<dbReference type="AlphaFoldDB" id="A0A6P8EPU7"/>
<protein>
    <recommendedName>
        <fullName evidence="14">P2X purinoceptor</fullName>
    </recommendedName>
</protein>
<evidence type="ECO:0000256" key="11">
    <source>
        <dbReference type="ARBA" id="ARBA00023286"/>
    </source>
</evidence>
<dbReference type="PANTHER" id="PTHR10125:SF8">
    <property type="entry name" value="P2X PURINOCEPTOR 3"/>
    <property type="match status" value="1"/>
</dbReference>
<proteinExistence type="inferred from homology"/>
<evidence type="ECO:0000313" key="16">
    <source>
        <dbReference type="Proteomes" id="UP000515152"/>
    </source>
</evidence>
<dbReference type="OrthoDB" id="494673at2759"/>
<dbReference type="GlyCosmos" id="A0A6P8EPU7">
    <property type="glycosylation" value="1 site, No reported glycans"/>
</dbReference>
<evidence type="ECO:0000256" key="10">
    <source>
        <dbReference type="ARBA" id="ARBA00023180"/>
    </source>
</evidence>
<comment type="similarity">
    <text evidence="2 14">Belongs to the P2X receptor family.</text>
</comment>
<keyword evidence="6 15" id="KW-1133">Transmembrane helix</keyword>
<keyword evidence="4" id="KW-1003">Cell membrane</keyword>
<keyword evidence="16" id="KW-1185">Reference proteome</keyword>
<dbReference type="PANTHER" id="PTHR10125">
    <property type="entry name" value="P2X PURINOCEPTOR"/>
    <property type="match status" value="1"/>
</dbReference>
<evidence type="ECO:0000256" key="15">
    <source>
        <dbReference type="SAM" id="Phobius"/>
    </source>
</evidence>
<dbReference type="KEGG" id="char:116217986"/>
<keyword evidence="11 14" id="KW-1071">Ligand-gated ion channel</keyword>
<keyword evidence="3 14" id="KW-0813">Transport</keyword>
<dbReference type="GO" id="GO:0005886">
    <property type="term" value="C:plasma membrane"/>
    <property type="evidence" value="ECO:0007669"/>
    <property type="project" value="UniProtKB-SubCell"/>
</dbReference>
<sequence>MTSLEWLPAACCPRVYSATTTNLRVSHHHSKLILCRKKAGRMLGFITDFFTYETTKSVVVKSWLVGSINRFVQLLIIIYFVGWVFLHERSYQTKSTGIESAVMTKVKGFGRYNNQVMDVADYVVPQQGTSVFCIITRLIVTINQTQGVCPQYGRRYVCTQNSDCDKHLGSNLANGIFTGNCLTGYCEIEGWCPTENDTVQTEYMEEVENFTIFIKNSVRFAHFDITRGNFPADIDIKCIYHPVDHPYCPVFRVRDILTHANESFSTIARQGGQIGIHIRWMCDFDQALDRCKPSYSFTRLDDVFENNTISKGYNFRFAKYYKTPDEEDYRTLHKAFGIHFDVMVSGHAGKFDVIPTLINIVAACTSVGLATVLCDIILLNFLRGADQYKAKKFEEVSEVDIHAESRSQSLLTLKNEGKISEDSETVANGQQL</sequence>
<dbReference type="InterPro" id="IPR001429">
    <property type="entry name" value="P2X_purnocptor"/>
</dbReference>
<keyword evidence="7 14" id="KW-0406">Ion transport</keyword>
<evidence type="ECO:0000256" key="4">
    <source>
        <dbReference type="ARBA" id="ARBA00022475"/>
    </source>
</evidence>
<dbReference type="RefSeq" id="XP_031413874.2">
    <property type="nucleotide sequence ID" value="XM_031558014.2"/>
</dbReference>
<dbReference type="GeneID" id="116217986"/>
<keyword evidence="8 14" id="KW-0472">Membrane</keyword>
<dbReference type="Pfam" id="PF00864">
    <property type="entry name" value="P2X_receptor"/>
    <property type="match status" value="1"/>
</dbReference>
<dbReference type="GO" id="GO:0070588">
    <property type="term" value="P:calcium ion transmembrane transport"/>
    <property type="evidence" value="ECO:0007669"/>
    <property type="project" value="TreeGrafter"/>
</dbReference>
<dbReference type="GO" id="GO:0001614">
    <property type="term" value="F:purinergic nucleotide receptor activity"/>
    <property type="evidence" value="ECO:0007669"/>
    <property type="project" value="InterPro"/>
</dbReference>
<comment type="subcellular location">
    <subcellularLocation>
        <location evidence="1">Cell membrane</location>
        <topology evidence="1">Multi-pass membrane protein</topology>
    </subcellularLocation>
</comment>
<evidence type="ECO:0000313" key="17">
    <source>
        <dbReference type="RefSeq" id="XP_031413874.2"/>
    </source>
</evidence>
<name>A0A6P8EPU7_CLUHA</name>
<dbReference type="FunFam" id="2.60.490.10:FF:000001">
    <property type="entry name" value="P2X purinoceptor"/>
    <property type="match status" value="1"/>
</dbReference>
<keyword evidence="9" id="KW-1015">Disulfide bond</keyword>
<keyword evidence="12" id="KW-0407">Ion channel</keyword>
<feature type="transmembrane region" description="Helical" evidence="15">
    <location>
        <begin position="360"/>
        <end position="382"/>
    </location>
</feature>
<evidence type="ECO:0000256" key="3">
    <source>
        <dbReference type="ARBA" id="ARBA00022448"/>
    </source>
</evidence>
<evidence type="ECO:0000256" key="12">
    <source>
        <dbReference type="ARBA" id="ARBA00023303"/>
    </source>
</evidence>
<evidence type="ECO:0000256" key="7">
    <source>
        <dbReference type="ARBA" id="ARBA00023065"/>
    </source>
</evidence>
<evidence type="ECO:0000256" key="5">
    <source>
        <dbReference type="ARBA" id="ARBA00022692"/>
    </source>
</evidence>
<evidence type="ECO:0000256" key="9">
    <source>
        <dbReference type="ARBA" id="ARBA00023157"/>
    </source>
</evidence>
<evidence type="ECO:0000256" key="14">
    <source>
        <dbReference type="PIRNR" id="PIRNR005713"/>
    </source>
</evidence>